<dbReference type="SUPFAM" id="SSF48403">
    <property type="entry name" value="Ankyrin repeat"/>
    <property type="match status" value="1"/>
</dbReference>
<feature type="compositionally biased region" description="Polar residues" evidence="4">
    <location>
        <begin position="130"/>
        <end position="141"/>
    </location>
</feature>
<feature type="compositionally biased region" description="Polar residues" evidence="4">
    <location>
        <begin position="173"/>
        <end position="188"/>
    </location>
</feature>
<dbReference type="OrthoDB" id="428895at2759"/>
<feature type="repeat" description="ANK" evidence="3">
    <location>
        <begin position="279"/>
        <end position="299"/>
    </location>
</feature>
<dbReference type="InterPro" id="IPR036770">
    <property type="entry name" value="Ankyrin_rpt-contain_sf"/>
</dbReference>
<keyword evidence="1" id="KW-0677">Repeat</keyword>
<evidence type="ECO:0000256" key="3">
    <source>
        <dbReference type="PROSITE-ProRule" id="PRU00023"/>
    </source>
</evidence>
<name>A0A1Y2CWT4_9FUNG</name>
<reference evidence="5 6" key="1">
    <citation type="submission" date="2016-07" db="EMBL/GenBank/DDBJ databases">
        <title>Pervasive Adenine N6-methylation of Active Genes in Fungi.</title>
        <authorList>
            <consortium name="DOE Joint Genome Institute"/>
            <person name="Mondo S.J."/>
            <person name="Dannebaum R.O."/>
            <person name="Kuo R.C."/>
            <person name="Labutti K."/>
            <person name="Haridas S."/>
            <person name="Kuo A."/>
            <person name="Salamov A."/>
            <person name="Ahrendt S.R."/>
            <person name="Lipzen A."/>
            <person name="Sullivan W."/>
            <person name="Andreopoulos W.B."/>
            <person name="Clum A."/>
            <person name="Lindquist E."/>
            <person name="Daum C."/>
            <person name="Ramamoorthy G.K."/>
            <person name="Gryganskyi A."/>
            <person name="Culley D."/>
            <person name="Magnuson J.K."/>
            <person name="James T.Y."/>
            <person name="O'Malley M.A."/>
            <person name="Stajich J.E."/>
            <person name="Spatafora J.W."/>
            <person name="Visel A."/>
            <person name="Grigoriev I.V."/>
        </authorList>
    </citation>
    <scope>NUCLEOTIDE SEQUENCE [LARGE SCALE GENOMIC DNA]</scope>
    <source>
        <strain evidence="5 6">JEL800</strain>
    </source>
</reference>
<organism evidence="5 6">
    <name type="scientific">Rhizoclosmatium globosum</name>
    <dbReference type="NCBI Taxonomy" id="329046"/>
    <lineage>
        <taxon>Eukaryota</taxon>
        <taxon>Fungi</taxon>
        <taxon>Fungi incertae sedis</taxon>
        <taxon>Chytridiomycota</taxon>
        <taxon>Chytridiomycota incertae sedis</taxon>
        <taxon>Chytridiomycetes</taxon>
        <taxon>Chytridiales</taxon>
        <taxon>Chytriomycetaceae</taxon>
        <taxon>Rhizoclosmatium</taxon>
    </lineage>
</organism>
<keyword evidence="2 3" id="KW-0040">ANK repeat</keyword>
<proteinExistence type="predicted"/>
<keyword evidence="6" id="KW-1185">Reference proteome</keyword>
<feature type="compositionally biased region" description="Low complexity" evidence="4">
    <location>
        <begin position="117"/>
        <end position="129"/>
    </location>
</feature>
<evidence type="ECO:0000256" key="2">
    <source>
        <dbReference type="ARBA" id="ARBA00023043"/>
    </source>
</evidence>
<dbReference type="Proteomes" id="UP000193642">
    <property type="component" value="Unassembled WGS sequence"/>
</dbReference>
<dbReference type="EMBL" id="MCGO01000005">
    <property type="protein sequence ID" value="ORY51480.1"/>
    <property type="molecule type" value="Genomic_DNA"/>
</dbReference>
<protein>
    <submittedName>
        <fullName evidence="5">Ankyrin</fullName>
    </submittedName>
</protein>
<feature type="region of interest" description="Disordered" evidence="4">
    <location>
        <begin position="114"/>
        <end position="148"/>
    </location>
</feature>
<dbReference type="Pfam" id="PF00023">
    <property type="entry name" value="Ank"/>
    <property type="match status" value="1"/>
</dbReference>
<feature type="repeat" description="ANK" evidence="3">
    <location>
        <begin position="245"/>
        <end position="278"/>
    </location>
</feature>
<sequence length="363" mass="40150">MGRVWGDGNTVLHLASFLGMSDLVKRLLELGANPNKKNGRLYKPVDCCDTDETRNVFSTVTELTRSNFNQPNYVTNSFGSLSSLNSISSKYIPDTSNSILTKRSSSLYWKEGVRSISQPSTPTSSQTFTLKKQNNLPNTPSRHQKTKSLDERILLVNLKDQLASFSGNMPLTSSLDSLTETKPQTNEESAPKRPKKTVSFSPDTILLDICQHGQEADETPLQTFQKTITLLPTTCDAANIISPQQNLTLLHLASAYGHLDIVQELLQRVEVQVNARDREGWTPLHCACAEGHLDVIKELCGAVGWITENGEKVSEVEEGDVTRMYWVVDGPIDVDAVNGDGETAEMVALEDKREEISLILKGR</sequence>
<comment type="caution">
    <text evidence="5">The sequence shown here is derived from an EMBL/GenBank/DDBJ whole genome shotgun (WGS) entry which is preliminary data.</text>
</comment>
<dbReference type="Pfam" id="PF12796">
    <property type="entry name" value="Ank_2"/>
    <property type="match status" value="1"/>
</dbReference>
<dbReference type="PANTHER" id="PTHR24171">
    <property type="entry name" value="ANKYRIN REPEAT DOMAIN-CONTAINING PROTEIN 39-RELATED"/>
    <property type="match status" value="1"/>
</dbReference>
<dbReference type="SMART" id="SM00248">
    <property type="entry name" value="ANK"/>
    <property type="match status" value="3"/>
</dbReference>
<dbReference type="InterPro" id="IPR002110">
    <property type="entry name" value="Ankyrin_rpt"/>
</dbReference>
<dbReference type="Gene3D" id="1.25.40.20">
    <property type="entry name" value="Ankyrin repeat-containing domain"/>
    <property type="match status" value="2"/>
</dbReference>
<feature type="region of interest" description="Disordered" evidence="4">
    <location>
        <begin position="173"/>
        <end position="198"/>
    </location>
</feature>
<evidence type="ECO:0000313" key="5">
    <source>
        <dbReference type="EMBL" id="ORY51480.1"/>
    </source>
</evidence>
<dbReference type="PROSITE" id="PS50297">
    <property type="entry name" value="ANK_REP_REGION"/>
    <property type="match status" value="3"/>
</dbReference>
<dbReference type="PANTHER" id="PTHR24171:SF9">
    <property type="entry name" value="ANKYRIN REPEAT DOMAIN-CONTAINING PROTEIN 39"/>
    <property type="match status" value="1"/>
</dbReference>
<evidence type="ECO:0000256" key="4">
    <source>
        <dbReference type="SAM" id="MobiDB-lite"/>
    </source>
</evidence>
<dbReference type="AlphaFoldDB" id="A0A1Y2CWT4"/>
<gene>
    <name evidence="5" type="ORF">BCR33DRAFT_455843</name>
</gene>
<evidence type="ECO:0000313" key="6">
    <source>
        <dbReference type="Proteomes" id="UP000193642"/>
    </source>
</evidence>
<feature type="repeat" description="ANK" evidence="3">
    <location>
        <begin position="7"/>
        <end position="39"/>
    </location>
</feature>
<accession>A0A1Y2CWT4</accession>
<dbReference type="PROSITE" id="PS50088">
    <property type="entry name" value="ANK_REPEAT"/>
    <property type="match status" value="3"/>
</dbReference>
<dbReference type="STRING" id="329046.A0A1Y2CWT4"/>
<evidence type="ECO:0000256" key="1">
    <source>
        <dbReference type="ARBA" id="ARBA00022737"/>
    </source>
</evidence>